<dbReference type="SUPFAM" id="SSF46565">
    <property type="entry name" value="Chaperone J-domain"/>
    <property type="match status" value="1"/>
</dbReference>
<dbReference type="CDD" id="cd06257">
    <property type="entry name" value="DnaJ"/>
    <property type="match status" value="1"/>
</dbReference>
<feature type="domain" description="J" evidence="1">
    <location>
        <begin position="6"/>
        <end position="64"/>
    </location>
</feature>
<reference evidence="2" key="1">
    <citation type="journal article" date="2014" name="Front. Microbiol.">
        <title>High frequency of phylogenetically diverse reductive dehalogenase-homologous genes in deep subseafloor sedimentary metagenomes.</title>
        <authorList>
            <person name="Kawai M."/>
            <person name="Futagami T."/>
            <person name="Toyoda A."/>
            <person name="Takaki Y."/>
            <person name="Nishi S."/>
            <person name="Hori S."/>
            <person name="Arai W."/>
            <person name="Tsubouchi T."/>
            <person name="Morono Y."/>
            <person name="Uchiyama I."/>
            <person name="Ito T."/>
            <person name="Fujiyama A."/>
            <person name="Inagaki F."/>
            <person name="Takami H."/>
        </authorList>
    </citation>
    <scope>NUCLEOTIDE SEQUENCE</scope>
    <source>
        <strain evidence="2">Expedition CK06-06</strain>
    </source>
</reference>
<dbReference type="InterPro" id="IPR050817">
    <property type="entry name" value="DjlA_DnaK_co-chaperone"/>
</dbReference>
<proteinExistence type="predicted"/>
<dbReference type="Pfam" id="PF00226">
    <property type="entry name" value="DnaJ"/>
    <property type="match status" value="1"/>
</dbReference>
<sequence>MTTINDLYKIFNLISNCSDDELRRAYHRLMLSNHPDLNPGNREEATKKTMDINEAYATLKDYRHEPSQIVSDISFDWITHWSVEVQGLSIDINDIVRRKNAFSSAWEAFQQQPTDIIMALRLVHAAFEAERSKD</sequence>
<dbReference type="EMBL" id="BARS01041220">
    <property type="protein sequence ID" value="GAG41861.1"/>
    <property type="molecule type" value="Genomic_DNA"/>
</dbReference>
<comment type="caution">
    <text evidence="2">The sequence shown here is derived from an EMBL/GenBank/DDBJ whole genome shotgun (WGS) entry which is preliminary data.</text>
</comment>
<evidence type="ECO:0000259" key="1">
    <source>
        <dbReference type="PROSITE" id="PS50076"/>
    </source>
</evidence>
<dbReference type="SMART" id="SM00271">
    <property type="entry name" value="DnaJ"/>
    <property type="match status" value="1"/>
</dbReference>
<organism evidence="2">
    <name type="scientific">marine sediment metagenome</name>
    <dbReference type="NCBI Taxonomy" id="412755"/>
    <lineage>
        <taxon>unclassified sequences</taxon>
        <taxon>metagenomes</taxon>
        <taxon>ecological metagenomes</taxon>
    </lineage>
</organism>
<dbReference type="PRINTS" id="PR00625">
    <property type="entry name" value="JDOMAIN"/>
</dbReference>
<gene>
    <name evidence="2" type="ORF">S01H1_62718</name>
</gene>
<dbReference type="InterPro" id="IPR036869">
    <property type="entry name" value="J_dom_sf"/>
</dbReference>
<accession>X0YZH5</accession>
<dbReference type="PROSITE" id="PS50076">
    <property type="entry name" value="DNAJ_2"/>
    <property type="match status" value="1"/>
</dbReference>
<protein>
    <recommendedName>
        <fullName evidence="1">J domain-containing protein</fullName>
    </recommendedName>
</protein>
<name>X0YZH5_9ZZZZ</name>
<dbReference type="AlphaFoldDB" id="X0YZH5"/>
<dbReference type="Gene3D" id="1.10.287.110">
    <property type="entry name" value="DnaJ domain"/>
    <property type="match status" value="1"/>
</dbReference>
<dbReference type="InterPro" id="IPR001623">
    <property type="entry name" value="DnaJ_domain"/>
</dbReference>
<dbReference type="PANTHER" id="PTHR24074">
    <property type="entry name" value="CO-CHAPERONE PROTEIN DJLA"/>
    <property type="match status" value="1"/>
</dbReference>
<evidence type="ECO:0000313" key="2">
    <source>
        <dbReference type="EMBL" id="GAG41861.1"/>
    </source>
</evidence>
<feature type="non-terminal residue" evidence="2">
    <location>
        <position position="134"/>
    </location>
</feature>